<dbReference type="GO" id="GO:0008972">
    <property type="term" value="F:phosphomethylpyrimidine kinase activity"/>
    <property type="evidence" value="ECO:0007669"/>
    <property type="project" value="UniProtKB-EC"/>
</dbReference>
<comment type="pathway">
    <text evidence="4">Cofactor biosynthesis; thiamine diphosphate biosynthesis; 4-amino-2-methyl-5-diphosphomethylpyrimidine from 5-amino-1-(5-phospho-D-ribosyl)imidazole: step 3/3.</text>
</comment>
<comment type="catalytic activity">
    <reaction evidence="1">
        <text>4-amino-5-hydroxymethyl-2-methylpyrimidine + ATP = 4-amino-2-methyl-5-(phosphooxymethyl)pyrimidine + ADP + H(+)</text>
        <dbReference type="Rhea" id="RHEA:23096"/>
        <dbReference type="ChEBI" id="CHEBI:15378"/>
        <dbReference type="ChEBI" id="CHEBI:16892"/>
        <dbReference type="ChEBI" id="CHEBI:30616"/>
        <dbReference type="ChEBI" id="CHEBI:58354"/>
        <dbReference type="ChEBI" id="CHEBI:456216"/>
        <dbReference type="EC" id="2.7.1.49"/>
    </reaction>
</comment>
<evidence type="ECO:0000256" key="10">
    <source>
        <dbReference type="SAM" id="MobiDB-lite"/>
    </source>
</evidence>
<keyword evidence="8" id="KW-0067">ATP-binding</keyword>
<protein>
    <submittedName>
        <fullName evidence="12">Bifunctional hydroxymethylpyrimidine kinase/phosphomethylpyrimidine kinase</fullName>
        <ecNumber evidence="12">2.7.1.49</ecNumber>
        <ecNumber evidence="12">2.7.4.7</ecNumber>
    </submittedName>
</protein>
<dbReference type="InterPro" id="IPR004399">
    <property type="entry name" value="HMP/HMP-P_kinase_dom"/>
</dbReference>
<dbReference type="AlphaFoldDB" id="A0A6N9H6V2"/>
<keyword evidence="7 12" id="KW-0418">Kinase</keyword>
<evidence type="ECO:0000256" key="2">
    <source>
        <dbReference type="ARBA" id="ARBA00000565"/>
    </source>
</evidence>
<dbReference type="EC" id="2.7.4.7" evidence="12"/>
<keyword evidence="9" id="KW-0784">Thiamine biosynthesis</keyword>
<evidence type="ECO:0000313" key="13">
    <source>
        <dbReference type="Proteomes" id="UP000469215"/>
    </source>
</evidence>
<proteinExistence type="predicted"/>
<evidence type="ECO:0000256" key="6">
    <source>
        <dbReference type="ARBA" id="ARBA00022741"/>
    </source>
</evidence>
<gene>
    <name evidence="12" type="primary">thiD</name>
    <name evidence="12" type="ORF">GSY69_07605</name>
</gene>
<evidence type="ECO:0000313" key="12">
    <source>
        <dbReference type="EMBL" id="MYM19837.1"/>
    </source>
</evidence>
<dbReference type="EMBL" id="WWEQ01000026">
    <property type="protein sequence ID" value="MYM19837.1"/>
    <property type="molecule type" value="Genomic_DNA"/>
</dbReference>
<dbReference type="EC" id="2.7.1.49" evidence="12"/>
<evidence type="ECO:0000256" key="9">
    <source>
        <dbReference type="ARBA" id="ARBA00022977"/>
    </source>
</evidence>
<evidence type="ECO:0000256" key="8">
    <source>
        <dbReference type="ARBA" id="ARBA00022840"/>
    </source>
</evidence>
<evidence type="ECO:0000256" key="1">
    <source>
        <dbReference type="ARBA" id="ARBA00000151"/>
    </source>
</evidence>
<keyword evidence="5 12" id="KW-0808">Transferase</keyword>
<dbReference type="PANTHER" id="PTHR20858:SF17">
    <property type="entry name" value="HYDROXYMETHYLPYRIMIDINE_PHOSPHOMETHYLPYRIMIDINE KINASE THI20-RELATED"/>
    <property type="match status" value="1"/>
</dbReference>
<evidence type="ECO:0000256" key="7">
    <source>
        <dbReference type="ARBA" id="ARBA00022777"/>
    </source>
</evidence>
<comment type="function">
    <text evidence="3">Catalyzes the phosphorylation of hydroxymethylpyrimidine phosphate (HMP-P) to HMP-PP, and of HMP to HMP-P.</text>
</comment>
<sequence>MRPPTALTIAGTDPSGGAGAQADLKAFTALGVYGTSVLTALVAQNTHGVSRVYDIDTDFVADQFDAVLDDMALDASKTGMLASAALVELTAARAERLGFLVVDTVMVATSGHRLLAEEAVEAMRHALLPVAGLITPNLPEAALLLGDDVEAARTAAEMEDQARALLARGPAAVLLKGGHGAEARVADVLALSPRLAGGAEPALVRFDHPRIDTPHTHGTGCTLSAAITAQMARRLLPGDAGGPGAGAAEALEPAVREGLDFLARALASGARWSLPLDPEGAHGPVDHTVDIAAQAPIEPARAPVEPAQVPNEAAQAPVEGASR</sequence>
<keyword evidence="13" id="KW-1185">Reference proteome</keyword>
<dbReference type="InterPro" id="IPR029056">
    <property type="entry name" value="Ribokinase-like"/>
</dbReference>
<dbReference type="InterPro" id="IPR013749">
    <property type="entry name" value="PM/HMP-P_kinase-1"/>
</dbReference>
<dbReference type="Proteomes" id="UP000469215">
    <property type="component" value="Unassembled WGS sequence"/>
</dbReference>
<feature type="domain" description="Pyridoxamine kinase/Phosphomethylpyrimidine kinase" evidence="11">
    <location>
        <begin position="13"/>
        <end position="238"/>
    </location>
</feature>
<comment type="catalytic activity">
    <reaction evidence="2">
        <text>4-amino-2-methyl-5-(phosphooxymethyl)pyrimidine + ATP = 4-amino-2-methyl-5-(diphosphooxymethyl)pyrimidine + ADP</text>
        <dbReference type="Rhea" id="RHEA:19893"/>
        <dbReference type="ChEBI" id="CHEBI:30616"/>
        <dbReference type="ChEBI" id="CHEBI:57841"/>
        <dbReference type="ChEBI" id="CHEBI:58354"/>
        <dbReference type="ChEBI" id="CHEBI:456216"/>
        <dbReference type="EC" id="2.7.4.7"/>
    </reaction>
</comment>
<dbReference type="GO" id="GO:0009229">
    <property type="term" value="P:thiamine diphosphate biosynthetic process"/>
    <property type="evidence" value="ECO:0007669"/>
    <property type="project" value="UniProtKB-UniPathway"/>
</dbReference>
<dbReference type="NCBIfam" id="TIGR00097">
    <property type="entry name" value="HMP-P_kinase"/>
    <property type="match status" value="1"/>
</dbReference>
<dbReference type="GO" id="GO:0008902">
    <property type="term" value="F:hydroxymethylpyrimidine kinase activity"/>
    <property type="evidence" value="ECO:0007669"/>
    <property type="project" value="UniProtKB-EC"/>
</dbReference>
<keyword evidence="6" id="KW-0547">Nucleotide-binding</keyword>
<evidence type="ECO:0000259" key="11">
    <source>
        <dbReference type="Pfam" id="PF08543"/>
    </source>
</evidence>
<comment type="caution">
    <text evidence="12">The sequence shown here is derived from an EMBL/GenBank/DDBJ whole genome shotgun (WGS) entry which is preliminary data.</text>
</comment>
<dbReference type="GO" id="GO:0009228">
    <property type="term" value="P:thiamine biosynthetic process"/>
    <property type="evidence" value="ECO:0007669"/>
    <property type="project" value="UniProtKB-KW"/>
</dbReference>
<dbReference type="PANTHER" id="PTHR20858">
    <property type="entry name" value="PHOSPHOMETHYLPYRIMIDINE KINASE"/>
    <property type="match status" value="1"/>
</dbReference>
<feature type="region of interest" description="Disordered" evidence="10">
    <location>
        <begin position="299"/>
        <end position="323"/>
    </location>
</feature>
<reference evidence="12 13" key="1">
    <citation type="submission" date="2020-01" db="EMBL/GenBank/DDBJ databases">
        <authorList>
            <person name="Deng T."/>
        </authorList>
    </citation>
    <scope>NUCLEOTIDE SEQUENCE [LARGE SCALE GENOMIC DNA]</scope>
    <source>
        <strain evidence="12 13">5221</strain>
    </source>
</reference>
<evidence type="ECO:0000256" key="5">
    <source>
        <dbReference type="ARBA" id="ARBA00022679"/>
    </source>
</evidence>
<dbReference type="GO" id="GO:0005829">
    <property type="term" value="C:cytosol"/>
    <property type="evidence" value="ECO:0007669"/>
    <property type="project" value="TreeGrafter"/>
</dbReference>
<organism evidence="12 13">
    <name type="scientific">Brevibacterium rongguiense</name>
    <dbReference type="NCBI Taxonomy" id="2695267"/>
    <lineage>
        <taxon>Bacteria</taxon>
        <taxon>Bacillati</taxon>
        <taxon>Actinomycetota</taxon>
        <taxon>Actinomycetes</taxon>
        <taxon>Micrococcales</taxon>
        <taxon>Brevibacteriaceae</taxon>
        <taxon>Brevibacterium</taxon>
    </lineage>
</organism>
<dbReference type="GO" id="GO:0005524">
    <property type="term" value="F:ATP binding"/>
    <property type="evidence" value="ECO:0007669"/>
    <property type="project" value="UniProtKB-KW"/>
</dbReference>
<dbReference type="SUPFAM" id="SSF53613">
    <property type="entry name" value="Ribokinase-like"/>
    <property type="match status" value="1"/>
</dbReference>
<dbReference type="CDD" id="cd01169">
    <property type="entry name" value="HMPP_kinase"/>
    <property type="match status" value="1"/>
</dbReference>
<evidence type="ECO:0000256" key="4">
    <source>
        <dbReference type="ARBA" id="ARBA00004769"/>
    </source>
</evidence>
<dbReference type="FunFam" id="3.40.1190.20:FF:000003">
    <property type="entry name" value="Phosphomethylpyrimidine kinase ThiD"/>
    <property type="match status" value="1"/>
</dbReference>
<accession>A0A6N9H6V2</accession>
<dbReference type="UniPathway" id="UPA00060">
    <property type="reaction ID" value="UER00138"/>
</dbReference>
<dbReference type="Pfam" id="PF08543">
    <property type="entry name" value="Phos_pyr_kin"/>
    <property type="match status" value="1"/>
</dbReference>
<dbReference type="Gene3D" id="3.40.1190.20">
    <property type="match status" value="1"/>
</dbReference>
<evidence type="ECO:0000256" key="3">
    <source>
        <dbReference type="ARBA" id="ARBA00003848"/>
    </source>
</evidence>
<name>A0A6N9H6V2_9MICO</name>